<keyword evidence="4 6" id="KW-0371">Homeobox</keyword>
<evidence type="ECO:0000256" key="6">
    <source>
        <dbReference type="PROSITE-ProRule" id="PRU00108"/>
    </source>
</evidence>
<keyword evidence="11" id="KW-1185">Reference proteome</keyword>
<evidence type="ECO:0000256" key="8">
    <source>
        <dbReference type="SAM" id="MobiDB-lite"/>
    </source>
</evidence>
<evidence type="ECO:0000256" key="3">
    <source>
        <dbReference type="ARBA" id="ARBA00023125"/>
    </source>
</evidence>
<dbReference type="Pfam" id="PF00046">
    <property type="entry name" value="Homeodomain"/>
    <property type="match status" value="1"/>
</dbReference>
<feature type="region of interest" description="Disordered" evidence="8">
    <location>
        <begin position="220"/>
        <end position="242"/>
    </location>
</feature>
<dbReference type="FunFam" id="1.10.10.60:FF:000040">
    <property type="entry name" value="T-cell leukemia homeobox protein 3"/>
    <property type="match status" value="1"/>
</dbReference>
<dbReference type="PANTHER" id="PTHR45921">
    <property type="entry name" value="IP01054P"/>
    <property type="match status" value="1"/>
</dbReference>
<accession>A0AAV4CW50</accession>
<feature type="region of interest" description="Disordered" evidence="8">
    <location>
        <begin position="436"/>
        <end position="459"/>
    </location>
</feature>
<dbReference type="CDD" id="cd00086">
    <property type="entry name" value="homeodomain"/>
    <property type="match status" value="1"/>
</dbReference>
<dbReference type="InterPro" id="IPR042247">
    <property type="entry name" value="TLX1/2/3"/>
</dbReference>
<evidence type="ECO:0000313" key="10">
    <source>
        <dbReference type="EMBL" id="GFO36090.1"/>
    </source>
</evidence>
<name>A0AAV4CW50_9GAST</name>
<gene>
    <name evidence="10" type="ORF">PoB_006259500</name>
</gene>
<dbReference type="PANTHER" id="PTHR45921:SF6">
    <property type="entry name" value="C15"/>
    <property type="match status" value="1"/>
</dbReference>
<dbReference type="AlphaFoldDB" id="A0AAV4CW50"/>
<organism evidence="10 11">
    <name type="scientific">Plakobranchus ocellatus</name>
    <dbReference type="NCBI Taxonomy" id="259542"/>
    <lineage>
        <taxon>Eukaryota</taxon>
        <taxon>Metazoa</taxon>
        <taxon>Spiralia</taxon>
        <taxon>Lophotrochozoa</taxon>
        <taxon>Mollusca</taxon>
        <taxon>Gastropoda</taxon>
        <taxon>Heterobranchia</taxon>
        <taxon>Euthyneura</taxon>
        <taxon>Panpulmonata</taxon>
        <taxon>Sacoglossa</taxon>
        <taxon>Placobranchoidea</taxon>
        <taxon>Plakobranchidae</taxon>
        <taxon>Plakobranchus</taxon>
    </lineage>
</organism>
<protein>
    <submittedName>
        <fullName evidence="10">T-cell leukemia homeobox protein 3</fullName>
    </submittedName>
</protein>
<feature type="compositionally biased region" description="Polar residues" evidence="8">
    <location>
        <begin position="445"/>
        <end position="459"/>
    </location>
</feature>
<dbReference type="GO" id="GO:0000981">
    <property type="term" value="F:DNA-binding transcription factor activity, RNA polymerase II-specific"/>
    <property type="evidence" value="ECO:0007669"/>
    <property type="project" value="InterPro"/>
</dbReference>
<keyword evidence="2" id="KW-0217">Developmental protein</keyword>
<feature type="domain" description="Homeobox" evidence="9">
    <location>
        <begin position="514"/>
        <end position="574"/>
    </location>
</feature>
<dbReference type="Proteomes" id="UP000735302">
    <property type="component" value="Unassembled WGS sequence"/>
</dbReference>
<feature type="compositionally biased region" description="Polar residues" evidence="8">
    <location>
        <begin position="220"/>
        <end position="237"/>
    </location>
</feature>
<evidence type="ECO:0000256" key="4">
    <source>
        <dbReference type="ARBA" id="ARBA00023155"/>
    </source>
</evidence>
<dbReference type="GO" id="GO:0048513">
    <property type="term" value="P:animal organ development"/>
    <property type="evidence" value="ECO:0007669"/>
    <property type="project" value="TreeGrafter"/>
</dbReference>
<dbReference type="EMBL" id="BLXT01007044">
    <property type="protein sequence ID" value="GFO36090.1"/>
    <property type="molecule type" value="Genomic_DNA"/>
</dbReference>
<dbReference type="InterPro" id="IPR001356">
    <property type="entry name" value="HD"/>
</dbReference>
<reference evidence="10 11" key="1">
    <citation type="journal article" date="2021" name="Elife">
        <title>Chloroplast acquisition without the gene transfer in kleptoplastic sea slugs, Plakobranchus ocellatus.</title>
        <authorList>
            <person name="Maeda T."/>
            <person name="Takahashi S."/>
            <person name="Yoshida T."/>
            <person name="Shimamura S."/>
            <person name="Takaki Y."/>
            <person name="Nagai Y."/>
            <person name="Toyoda A."/>
            <person name="Suzuki Y."/>
            <person name="Arimoto A."/>
            <person name="Ishii H."/>
            <person name="Satoh N."/>
            <person name="Nishiyama T."/>
            <person name="Hasebe M."/>
            <person name="Maruyama T."/>
            <person name="Minagawa J."/>
            <person name="Obokata J."/>
            <person name="Shigenobu S."/>
        </authorList>
    </citation>
    <scope>NUCLEOTIDE SEQUENCE [LARGE SCALE GENOMIC DNA]</scope>
</reference>
<comment type="subcellular location">
    <subcellularLocation>
        <location evidence="1 6 7">Nucleus</location>
    </subcellularLocation>
</comment>
<feature type="DNA-binding region" description="Homeobox" evidence="6">
    <location>
        <begin position="516"/>
        <end position="575"/>
    </location>
</feature>
<feature type="region of interest" description="Disordered" evidence="8">
    <location>
        <begin position="622"/>
        <end position="656"/>
    </location>
</feature>
<dbReference type="PROSITE" id="PS00027">
    <property type="entry name" value="HOMEOBOX_1"/>
    <property type="match status" value="1"/>
</dbReference>
<dbReference type="InterPro" id="IPR009057">
    <property type="entry name" value="Homeodomain-like_sf"/>
</dbReference>
<dbReference type="Gene3D" id="1.10.10.60">
    <property type="entry name" value="Homeodomain-like"/>
    <property type="match status" value="1"/>
</dbReference>
<dbReference type="PROSITE" id="PS50071">
    <property type="entry name" value="HOMEOBOX_2"/>
    <property type="match status" value="1"/>
</dbReference>
<dbReference type="GO" id="GO:0005634">
    <property type="term" value="C:nucleus"/>
    <property type="evidence" value="ECO:0007669"/>
    <property type="project" value="UniProtKB-SubCell"/>
</dbReference>
<evidence type="ECO:0000259" key="9">
    <source>
        <dbReference type="PROSITE" id="PS50071"/>
    </source>
</evidence>
<evidence type="ECO:0000256" key="5">
    <source>
        <dbReference type="ARBA" id="ARBA00023242"/>
    </source>
</evidence>
<evidence type="ECO:0000256" key="2">
    <source>
        <dbReference type="ARBA" id="ARBA00022473"/>
    </source>
</evidence>
<evidence type="ECO:0000313" key="11">
    <source>
        <dbReference type="Proteomes" id="UP000735302"/>
    </source>
</evidence>
<keyword evidence="3 6" id="KW-0238">DNA-binding</keyword>
<evidence type="ECO:0000256" key="7">
    <source>
        <dbReference type="RuleBase" id="RU000682"/>
    </source>
</evidence>
<keyword evidence="5 6" id="KW-0539">Nucleus</keyword>
<dbReference type="SUPFAM" id="SSF46689">
    <property type="entry name" value="Homeodomain-like"/>
    <property type="match status" value="1"/>
</dbReference>
<feature type="compositionally biased region" description="Basic and acidic residues" evidence="8">
    <location>
        <begin position="625"/>
        <end position="635"/>
    </location>
</feature>
<evidence type="ECO:0000256" key="1">
    <source>
        <dbReference type="ARBA" id="ARBA00004123"/>
    </source>
</evidence>
<dbReference type="InterPro" id="IPR017970">
    <property type="entry name" value="Homeobox_CS"/>
</dbReference>
<feature type="region of interest" description="Disordered" evidence="8">
    <location>
        <begin position="260"/>
        <end position="320"/>
    </location>
</feature>
<comment type="caution">
    <text evidence="10">The sequence shown here is derived from an EMBL/GenBank/DDBJ whole genome shotgun (WGS) entry which is preliminary data.</text>
</comment>
<dbReference type="GO" id="GO:0000978">
    <property type="term" value="F:RNA polymerase II cis-regulatory region sequence-specific DNA binding"/>
    <property type="evidence" value="ECO:0007669"/>
    <property type="project" value="TreeGrafter"/>
</dbReference>
<dbReference type="SMART" id="SM00389">
    <property type="entry name" value="HOX"/>
    <property type="match status" value="1"/>
</dbReference>
<feature type="compositionally biased region" description="Polar residues" evidence="8">
    <location>
        <begin position="277"/>
        <end position="312"/>
    </location>
</feature>
<sequence length="656" mass="72296">MLATVGQKPSLTDSCSARTQSLSFGIDTILSTATGPPSSNSMVDGSHQLINPFSGDRQHQGANEVHQENHRLDLSPRLKHVPDSNDLRMGQVQSDRTSIDDICSGNKVEGIHGSGAKACNFRLEFSQCSKEIVSPGSIMENYASPHCIKNGRALDYLGRPERTRSNNDWKLSSFSVAKENDQMRCDSSDIAASSTVAREHILPIPTCDFKTSPSFTNDQNYSVSGAKTQPNQVTGTDRQTDARMISTRIFNTSITQSEISDMSTLNRSRDRQAVTPVGTSRNNCDSCSHTEQSPPETGVSSGETTPSLSPSHRASARFSRLSPLLCQTRSTKKDIQCMPNQIPTSNTTAFTLQTPTSPYLGWSMLRPLLHYSGPNVQASHTAAPISGLPMSPQVPVLSSSVRPLYSIQLPFQSRLYHWDGLSGFALPGRETLLVTSSDEPHVKSSRLTTQDSAAGQGPKSQVMTYIPGDLPGLASWSADRSEPYGHTWQEINARRLPASLRYNPSTQQGRTGLPKKKKPRTSFTRLQIIELEKRFHRQKYLASAERSALAKLLKMTDAQVKTWFQNRRTKWRRQTAEERDAERQAATRLMLNIQQADQVKADADVSDPLCLSNSSLHALQNLRPWSEEGEKDHAGGEGGTQEEGGDWEGEILIETE</sequence>
<proteinExistence type="predicted"/>
<feature type="compositionally biased region" description="Acidic residues" evidence="8">
    <location>
        <begin position="643"/>
        <end position="656"/>
    </location>
</feature>